<name>A0A1G7ZQ15_9BACI</name>
<dbReference type="Gene3D" id="1.20.144.10">
    <property type="entry name" value="Phosphatidic acid phosphatase type 2/haloperoxidase"/>
    <property type="match status" value="2"/>
</dbReference>
<evidence type="ECO:0000313" key="3">
    <source>
        <dbReference type="EMBL" id="SDH10794.1"/>
    </source>
</evidence>
<dbReference type="InterPro" id="IPR000326">
    <property type="entry name" value="PAP2/HPO"/>
</dbReference>
<proteinExistence type="predicted"/>
<gene>
    <name evidence="3" type="ORF">SAMN05192534_101642</name>
</gene>
<feature type="transmembrane region" description="Helical" evidence="1">
    <location>
        <begin position="201"/>
        <end position="219"/>
    </location>
</feature>
<keyword evidence="1" id="KW-0812">Transmembrane</keyword>
<keyword evidence="1" id="KW-1133">Transmembrane helix</keyword>
<evidence type="ECO:0000256" key="1">
    <source>
        <dbReference type="SAM" id="Phobius"/>
    </source>
</evidence>
<feature type="transmembrane region" description="Helical" evidence="1">
    <location>
        <begin position="101"/>
        <end position="121"/>
    </location>
</feature>
<sequence>MQIKGDGLLVMTKRKAIRNIIFVLVITGALHIFLEAARYIQVYELTPLDKRVRDYSLTVQTGFLTSLFSFVTSLASVPFTTILTAVISMVFFAFRKIREGLFLIVSVSGGGLCNYLLKAFYERERPASNQLIEVSGFSFPSGHAMNAVTLYGMTAVLLSHMIRALSLKVVTALFFGLVIAGIGVSRVYLGVHYASDVLSGYMIGVVWVLLVLWGYRYMFVKQKCTN</sequence>
<dbReference type="InterPro" id="IPR036938">
    <property type="entry name" value="PAP2/HPO_sf"/>
</dbReference>
<dbReference type="PANTHER" id="PTHR14969:SF13">
    <property type="entry name" value="AT30094P"/>
    <property type="match status" value="1"/>
</dbReference>
<keyword evidence="1" id="KW-0472">Membrane</keyword>
<dbReference type="AlphaFoldDB" id="A0A1G7ZQ15"/>
<feature type="transmembrane region" description="Helical" evidence="1">
    <location>
        <begin position="20"/>
        <end position="41"/>
    </location>
</feature>
<feature type="domain" description="Phosphatidic acid phosphatase type 2/haloperoxidase" evidence="2">
    <location>
        <begin position="99"/>
        <end position="212"/>
    </location>
</feature>
<feature type="transmembrane region" description="Helical" evidence="1">
    <location>
        <begin position="61"/>
        <end position="94"/>
    </location>
</feature>
<feature type="transmembrane region" description="Helical" evidence="1">
    <location>
        <begin position="141"/>
        <end position="162"/>
    </location>
</feature>
<evidence type="ECO:0000259" key="2">
    <source>
        <dbReference type="SMART" id="SM00014"/>
    </source>
</evidence>
<dbReference type="PANTHER" id="PTHR14969">
    <property type="entry name" value="SPHINGOSINE-1-PHOSPHATE PHOSPHOHYDROLASE"/>
    <property type="match status" value="1"/>
</dbReference>
<dbReference type="SMART" id="SM00014">
    <property type="entry name" value="acidPPc"/>
    <property type="match status" value="1"/>
</dbReference>
<dbReference type="Pfam" id="PF01569">
    <property type="entry name" value="PAP2"/>
    <property type="match status" value="1"/>
</dbReference>
<dbReference type="SUPFAM" id="SSF48317">
    <property type="entry name" value="Acid phosphatase/Vanadium-dependent haloperoxidase"/>
    <property type="match status" value="1"/>
</dbReference>
<protein>
    <submittedName>
        <fullName evidence="3">Undecaprenyl-diphosphatase</fullName>
    </submittedName>
</protein>
<evidence type="ECO:0000313" key="4">
    <source>
        <dbReference type="Proteomes" id="UP000199163"/>
    </source>
</evidence>
<dbReference type="CDD" id="cd03392">
    <property type="entry name" value="PAP2_like_2"/>
    <property type="match status" value="1"/>
</dbReference>
<feature type="transmembrane region" description="Helical" evidence="1">
    <location>
        <begin position="169"/>
        <end position="189"/>
    </location>
</feature>
<dbReference type="STRING" id="568899.SAMN05192534_101642"/>
<dbReference type="EMBL" id="FNDK01000001">
    <property type="protein sequence ID" value="SDH10794.1"/>
    <property type="molecule type" value="Genomic_DNA"/>
</dbReference>
<organism evidence="3 4">
    <name type="scientific">Alteribacillus persepolensis</name>
    <dbReference type="NCBI Taxonomy" id="568899"/>
    <lineage>
        <taxon>Bacteria</taxon>
        <taxon>Bacillati</taxon>
        <taxon>Bacillota</taxon>
        <taxon>Bacilli</taxon>
        <taxon>Bacillales</taxon>
        <taxon>Bacillaceae</taxon>
        <taxon>Alteribacillus</taxon>
    </lineage>
</organism>
<reference evidence="3 4" key="1">
    <citation type="submission" date="2016-10" db="EMBL/GenBank/DDBJ databases">
        <authorList>
            <person name="de Groot N.N."/>
        </authorList>
    </citation>
    <scope>NUCLEOTIDE SEQUENCE [LARGE SCALE GENOMIC DNA]</scope>
    <source>
        <strain evidence="3 4">DSM 21632</strain>
    </source>
</reference>
<keyword evidence="4" id="KW-1185">Reference proteome</keyword>
<dbReference type="Proteomes" id="UP000199163">
    <property type="component" value="Unassembled WGS sequence"/>
</dbReference>
<accession>A0A1G7ZQ15</accession>